<dbReference type="PANTHER" id="PTHR12128:SF66">
    <property type="entry name" value="4-HYDROXY-2-OXOGLUTARATE ALDOLASE, MITOCHONDRIAL"/>
    <property type="match status" value="1"/>
</dbReference>
<comment type="pathway">
    <text evidence="2 12">Amino-acid biosynthesis; L-lysine biosynthesis via DAP pathway; (S)-tetrahydrodipicolinate from L-aspartate: step 3/4.</text>
</comment>
<keyword evidence="10 12" id="KW-0704">Schiff base</keyword>
<evidence type="ECO:0000256" key="2">
    <source>
        <dbReference type="ARBA" id="ARBA00005120"/>
    </source>
</evidence>
<dbReference type="Proteomes" id="UP000036780">
    <property type="component" value="Unassembled WGS sequence"/>
</dbReference>
<dbReference type="HAMAP" id="MF_00418">
    <property type="entry name" value="DapA"/>
    <property type="match status" value="1"/>
</dbReference>
<dbReference type="RefSeq" id="WP_050352792.1">
    <property type="nucleotide sequence ID" value="NZ_CP073011.1"/>
</dbReference>
<evidence type="ECO:0000256" key="14">
    <source>
        <dbReference type="PIRSR" id="PIRSR001365-1"/>
    </source>
</evidence>
<dbReference type="InterPro" id="IPR002220">
    <property type="entry name" value="DapA-like"/>
</dbReference>
<dbReference type="GO" id="GO:0009089">
    <property type="term" value="P:lysine biosynthetic process via diaminopimelate"/>
    <property type="evidence" value="ECO:0007669"/>
    <property type="project" value="UniProtKB-UniRule"/>
</dbReference>
<dbReference type="InterPro" id="IPR020624">
    <property type="entry name" value="Schiff_base-form_aldolases_CS"/>
</dbReference>
<dbReference type="InterPro" id="IPR005263">
    <property type="entry name" value="DapA"/>
</dbReference>
<evidence type="ECO:0000256" key="9">
    <source>
        <dbReference type="ARBA" id="ARBA00023239"/>
    </source>
</evidence>
<keyword evidence="7 12" id="KW-0220">Diaminopimelate biosynthesis</keyword>
<evidence type="ECO:0000256" key="7">
    <source>
        <dbReference type="ARBA" id="ARBA00022915"/>
    </source>
</evidence>
<evidence type="ECO:0000256" key="8">
    <source>
        <dbReference type="ARBA" id="ARBA00023154"/>
    </source>
</evidence>
<evidence type="ECO:0000313" key="17">
    <source>
        <dbReference type="Proteomes" id="UP000036780"/>
    </source>
</evidence>
<comment type="catalytic activity">
    <reaction evidence="11 12">
        <text>L-aspartate 4-semialdehyde + pyruvate = (2S,4S)-4-hydroxy-2,3,4,5-tetrahydrodipicolinate + H2O + H(+)</text>
        <dbReference type="Rhea" id="RHEA:34171"/>
        <dbReference type="ChEBI" id="CHEBI:15361"/>
        <dbReference type="ChEBI" id="CHEBI:15377"/>
        <dbReference type="ChEBI" id="CHEBI:15378"/>
        <dbReference type="ChEBI" id="CHEBI:67139"/>
        <dbReference type="ChEBI" id="CHEBI:537519"/>
        <dbReference type="EC" id="4.3.3.7"/>
    </reaction>
</comment>
<name>A0A0L0QPR5_VIRPA</name>
<dbReference type="InterPro" id="IPR020625">
    <property type="entry name" value="Schiff_base-form_aldolases_AS"/>
</dbReference>
<dbReference type="GO" id="GO:0005829">
    <property type="term" value="C:cytosol"/>
    <property type="evidence" value="ECO:0007669"/>
    <property type="project" value="TreeGrafter"/>
</dbReference>
<keyword evidence="5 12" id="KW-0963">Cytoplasm</keyword>
<comment type="similarity">
    <text evidence="3 12 13">Belongs to the DapA family.</text>
</comment>
<evidence type="ECO:0000256" key="11">
    <source>
        <dbReference type="ARBA" id="ARBA00047836"/>
    </source>
</evidence>
<evidence type="ECO:0000256" key="4">
    <source>
        <dbReference type="ARBA" id="ARBA00012086"/>
    </source>
</evidence>
<dbReference type="EMBL" id="LGTO01000007">
    <property type="protein sequence ID" value="KNE20223.1"/>
    <property type="molecule type" value="Genomic_DNA"/>
</dbReference>
<dbReference type="GO" id="GO:0008840">
    <property type="term" value="F:4-hydroxy-tetrahydrodipicolinate synthase activity"/>
    <property type="evidence" value="ECO:0007669"/>
    <property type="project" value="UniProtKB-UniRule"/>
</dbReference>
<evidence type="ECO:0000256" key="1">
    <source>
        <dbReference type="ARBA" id="ARBA00003294"/>
    </source>
</evidence>
<evidence type="ECO:0000313" key="16">
    <source>
        <dbReference type="EMBL" id="KNE20223.1"/>
    </source>
</evidence>
<dbReference type="PANTHER" id="PTHR12128">
    <property type="entry name" value="DIHYDRODIPICOLINATE SYNTHASE"/>
    <property type="match status" value="1"/>
</dbReference>
<dbReference type="PRINTS" id="PR00146">
    <property type="entry name" value="DHPICSNTHASE"/>
</dbReference>
<dbReference type="CDD" id="cd00950">
    <property type="entry name" value="DHDPS"/>
    <property type="match status" value="1"/>
</dbReference>
<dbReference type="NCBIfam" id="TIGR00674">
    <property type="entry name" value="dapA"/>
    <property type="match status" value="1"/>
</dbReference>
<protein>
    <recommendedName>
        <fullName evidence="4 12">4-hydroxy-tetrahydrodipicolinate synthase</fullName>
        <shortName evidence="12">HTPA synthase</shortName>
        <ecNumber evidence="4 12">4.3.3.7</ecNumber>
    </recommendedName>
</protein>
<dbReference type="PATRIC" id="fig|1473.5.peg.2261"/>
<feature type="binding site" evidence="12 15">
    <location>
        <position position="46"/>
    </location>
    <ligand>
        <name>pyruvate</name>
        <dbReference type="ChEBI" id="CHEBI:15361"/>
    </ligand>
</feature>
<feature type="binding site" evidence="12 15">
    <location>
        <position position="204"/>
    </location>
    <ligand>
        <name>pyruvate</name>
        <dbReference type="ChEBI" id="CHEBI:15361"/>
    </ligand>
</feature>
<organism evidence="16 17">
    <name type="scientific">Virgibacillus pantothenticus</name>
    <dbReference type="NCBI Taxonomy" id="1473"/>
    <lineage>
        <taxon>Bacteria</taxon>
        <taxon>Bacillati</taxon>
        <taxon>Bacillota</taxon>
        <taxon>Bacilli</taxon>
        <taxon>Bacillales</taxon>
        <taxon>Bacillaceae</taxon>
        <taxon>Virgibacillus</taxon>
    </lineage>
</organism>
<comment type="caution">
    <text evidence="12">Was originally thought to be a dihydrodipicolinate synthase (DHDPS), catalyzing the condensation of (S)-aspartate-beta-semialdehyde [(S)-ASA] and pyruvate to dihydrodipicolinate (DHDP). However, it was shown in E.coli that the product of the enzymatic reaction is not dihydrodipicolinate but in fact (4S)-4-hydroxy-2,3,4,5-tetrahydro-(2S)-dipicolinic acid (HTPA), and that the consecutive dehydration reaction leading to DHDP is not spontaneous but catalyzed by DapB.</text>
</comment>
<keyword evidence="8 12" id="KW-0457">Lysine biosynthesis</keyword>
<dbReference type="PROSITE" id="PS00665">
    <property type="entry name" value="DHDPS_1"/>
    <property type="match status" value="1"/>
</dbReference>
<dbReference type="Gene3D" id="3.20.20.70">
    <property type="entry name" value="Aldolase class I"/>
    <property type="match status" value="1"/>
</dbReference>
<dbReference type="UniPathway" id="UPA00034">
    <property type="reaction ID" value="UER00017"/>
</dbReference>
<dbReference type="SMART" id="SM01130">
    <property type="entry name" value="DHDPS"/>
    <property type="match status" value="1"/>
</dbReference>
<evidence type="ECO:0000256" key="13">
    <source>
        <dbReference type="PIRNR" id="PIRNR001365"/>
    </source>
</evidence>
<dbReference type="SUPFAM" id="SSF51569">
    <property type="entry name" value="Aldolase"/>
    <property type="match status" value="1"/>
</dbReference>
<dbReference type="InterPro" id="IPR013785">
    <property type="entry name" value="Aldolase_TIM"/>
</dbReference>
<keyword evidence="6 12" id="KW-0028">Amino-acid biosynthesis</keyword>
<feature type="site" description="Part of a proton relay during catalysis" evidence="12">
    <location>
        <position position="45"/>
    </location>
</feature>
<evidence type="ECO:0000256" key="3">
    <source>
        <dbReference type="ARBA" id="ARBA00007592"/>
    </source>
</evidence>
<dbReference type="AlphaFoldDB" id="A0A0L0QPR5"/>
<sequence length="297" mass="32094">MSFGNVLTAMVTPFDVNGKIDYAQTDILINYLLQNGTEGLVIAGTTGESPTLTAEEKISFFQHVVKNVNKRVPVIAGTGGNNTKASISLTKEAERCGVDAVMLVTPYYNKPDQRSLYEHFKTIAANTSLPVMLYNIPGRSIVNITTETTVALSKIDNIVSIKEASGDLDQVSQIIEQTDDDFTVYSGDDSLTLPILSVGGSGVISVASHVIGKEMQQMVQLFHEGKTQKAAELHRCLLPVMKGLFMAPSPSPVKAALRMKGIEVGGLRLPLVELSQQEKNELAAILERGWDITKAAD</sequence>
<dbReference type="GO" id="GO:0019877">
    <property type="term" value="P:diaminopimelate biosynthetic process"/>
    <property type="evidence" value="ECO:0007669"/>
    <property type="project" value="UniProtKB-UniRule"/>
</dbReference>
<evidence type="ECO:0000256" key="15">
    <source>
        <dbReference type="PIRSR" id="PIRSR001365-2"/>
    </source>
</evidence>
<reference evidence="17" key="1">
    <citation type="submission" date="2015-07" db="EMBL/GenBank/DDBJ databases">
        <title>Fjat-10053 dsm26.</title>
        <authorList>
            <person name="Liu B."/>
            <person name="Wang J."/>
            <person name="Zhu Y."/>
            <person name="Liu G."/>
            <person name="Chen Q."/>
            <person name="Chen Z."/>
            <person name="Lan J."/>
            <person name="Che J."/>
            <person name="Ge C."/>
            <person name="Shi H."/>
            <person name="Pan Z."/>
            <person name="Liu X."/>
        </authorList>
    </citation>
    <scope>NUCLEOTIDE SEQUENCE [LARGE SCALE GENOMIC DNA]</scope>
    <source>
        <strain evidence="17">DSM 26</strain>
    </source>
</reference>
<keyword evidence="17" id="KW-1185">Reference proteome</keyword>
<evidence type="ECO:0000256" key="12">
    <source>
        <dbReference type="HAMAP-Rule" id="MF_00418"/>
    </source>
</evidence>
<comment type="caution">
    <text evidence="16">The sequence shown here is derived from an EMBL/GenBank/DDBJ whole genome shotgun (WGS) entry which is preliminary data.</text>
</comment>
<keyword evidence="9 12" id="KW-0456">Lyase</keyword>
<feature type="site" description="Part of a proton relay during catalysis" evidence="12">
    <location>
        <position position="108"/>
    </location>
</feature>
<dbReference type="EC" id="4.3.3.7" evidence="4 12"/>
<evidence type="ECO:0000256" key="10">
    <source>
        <dbReference type="ARBA" id="ARBA00023270"/>
    </source>
</evidence>
<comment type="function">
    <text evidence="1 12">Catalyzes the condensation of (S)-aspartate-beta-semialdehyde [(S)-ASA] and pyruvate to 4-hydroxy-tetrahydrodipicolinate (HTPA).</text>
</comment>
<evidence type="ECO:0000256" key="6">
    <source>
        <dbReference type="ARBA" id="ARBA00022605"/>
    </source>
</evidence>
<proteinExistence type="inferred from homology"/>
<comment type="subunit">
    <text evidence="12">Homotetramer; dimer of dimers.</text>
</comment>
<gene>
    <name evidence="12" type="primary">dapA</name>
    <name evidence="16" type="ORF">AFK71_17690</name>
</gene>
<dbReference type="OrthoDB" id="9782828at2"/>
<dbReference type="PIRSF" id="PIRSF001365">
    <property type="entry name" value="DHDPS"/>
    <property type="match status" value="1"/>
</dbReference>
<feature type="active site" description="Proton donor/acceptor" evidence="12 14">
    <location>
        <position position="134"/>
    </location>
</feature>
<comment type="subcellular location">
    <subcellularLocation>
        <location evidence="12">Cytoplasm</location>
    </subcellularLocation>
</comment>
<dbReference type="Pfam" id="PF00701">
    <property type="entry name" value="DHDPS"/>
    <property type="match status" value="1"/>
</dbReference>
<feature type="active site" description="Schiff-base intermediate with substrate" evidence="12 14">
    <location>
        <position position="162"/>
    </location>
</feature>
<accession>A0A0L0QPR5</accession>
<dbReference type="GeneID" id="66870642"/>
<evidence type="ECO:0000256" key="5">
    <source>
        <dbReference type="ARBA" id="ARBA00022490"/>
    </source>
</evidence>
<dbReference type="PROSITE" id="PS00666">
    <property type="entry name" value="DHDPS_2"/>
    <property type="match status" value="1"/>
</dbReference>